<dbReference type="Pfam" id="PF18599">
    <property type="entry name" value="LCIB_C_CA"/>
    <property type="match status" value="1"/>
</dbReference>
<protein>
    <recommendedName>
        <fullName evidence="1">Limiting CO2-inducible protein B/C beta carbonyic anhydrase domain-containing protein</fullName>
    </recommendedName>
</protein>
<dbReference type="RefSeq" id="WP_169529687.1">
    <property type="nucleotide sequence ID" value="NZ_JABBGH010000001.1"/>
</dbReference>
<sequence>MMLDVVRQHYPRAIDSGTFVQRTLDVLRDRYQLAPRQVLLAHSICSDDVNAIAYPEEGRQMLGPFNLGGLDGYPFVGLTGLLAFAHHVPDDGAALIFYAPHIGVTAQGELGKILRVGQQGASACCGAAALALQHVRDEVPLPATPPADNYQQHTLTSLLHGQRDRVLAAAQPLREATEVILEASDKQIDHLIQHTSFLGKYLFVVSAVIINTDRDFTSFQELRRFQRLDVDTKEVLEELTF</sequence>
<evidence type="ECO:0000313" key="2">
    <source>
        <dbReference type="EMBL" id="NML64384.1"/>
    </source>
</evidence>
<dbReference type="Proteomes" id="UP000559626">
    <property type="component" value="Unassembled WGS sequence"/>
</dbReference>
<dbReference type="PANTHER" id="PTHR38016:SF1">
    <property type="entry name" value="LIMITING CO2-INDUCIBLE PROTEIN B_C BETA CARBONYIC ANHYDRASE DOMAIN-CONTAINING PROTEIN"/>
    <property type="match status" value="1"/>
</dbReference>
<dbReference type="PANTHER" id="PTHR38016">
    <property type="entry name" value="UNNAMED PRODUCT"/>
    <property type="match status" value="1"/>
</dbReference>
<evidence type="ECO:0000259" key="1">
    <source>
        <dbReference type="Pfam" id="PF18599"/>
    </source>
</evidence>
<gene>
    <name evidence="2" type="ORF">HHL22_04115</name>
</gene>
<reference evidence="2 3" key="1">
    <citation type="submission" date="2020-04" db="EMBL/GenBank/DDBJ databases">
        <title>Hymenobacter polaris sp. nov., isolated from Arctic soil.</title>
        <authorList>
            <person name="Dahal R.H."/>
        </authorList>
    </citation>
    <scope>NUCLEOTIDE SEQUENCE [LARGE SCALE GENOMIC DNA]</scope>
    <source>
        <strain evidence="2 3">RP-2-7</strain>
    </source>
</reference>
<evidence type="ECO:0000313" key="3">
    <source>
        <dbReference type="Proteomes" id="UP000559626"/>
    </source>
</evidence>
<accession>A0A7Y0ABP5</accession>
<dbReference type="AlphaFoldDB" id="A0A7Y0ABP5"/>
<name>A0A7Y0ABP5_9BACT</name>
<comment type="caution">
    <text evidence="2">The sequence shown here is derived from an EMBL/GenBank/DDBJ whole genome shotgun (WGS) entry which is preliminary data.</text>
</comment>
<proteinExistence type="predicted"/>
<dbReference type="EMBL" id="JABBGH010000001">
    <property type="protein sequence ID" value="NML64384.1"/>
    <property type="molecule type" value="Genomic_DNA"/>
</dbReference>
<keyword evidence="3" id="KW-1185">Reference proteome</keyword>
<dbReference type="InterPro" id="IPR040703">
    <property type="entry name" value="LCIB/C_CA"/>
</dbReference>
<feature type="domain" description="Limiting CO2-inducible protein B/C beta carbonyic anhydrase" evidence="1">
    <location>
        <begin position="18"/>
        <end position="226"/>
    </location>
</feature>
<organism evidence="2 3">
    <name type="scientific">Hymenobacter polaris</name>
    <dbReference type="NCBI Taxonomy" id="2682546"/>
    <lineage>
        <taxon>Bacteria</taxon>
        <taxon>Pseudomonadati</taxon>
        <taxon>Bacteroidota</taxon>
        <taxon>Cytophagia</taxon>
        <taxon>Cytophagales</taxon>
        <taxon>Hymenobacteraceae</taxon>
        <taxon>Hymenobacter</taxon>
    </lineage>
</organism>